<sequence>MSIHWFFLLSRCFSWHLTRKAHLRRNEETGKDEWAIDLTADDVVAGHELFYSTKAEAKEATAVLLEHRLQKRWNASTSKDEQQPLKRHVKKPFSRDPRSG</sequence>
<reference evidence="2" key="1">
    <citation type="submission" date="2022-01" db="EMBL/GenBank/DDBJ databases">
        <title>Genome Sequence Resource for Two Populations of Ditylenchus destructor, the Migratory Endoparasitic Phytonematode.</title>
        <authorList>
            <person name="Zhang H."/>
            <person name="Lin R."/>
            <person name="Xie B."/>
        </authorList>
    </citation>
    <scope>NUCLEOTIDE SEQUENCE</scope>
    <source>
        <strain evidence="2">BazhouSP</strain>
    </source>
</reference>
<evidence type="ECO:0000256" key="1">
    <source>
        <dbReference type="SAM" id="MobiDB-lite"/>
    </source>
</evidence>
<keyword evidence="3" id="KW-1185">Reference proteome</keyword>
<name>A0AAD4QYX0_9BILA</name>
<dbReference type="AlphaFoldDB" id="A0AAD4QYX0"/>
<protein>
    <submittedName>
        <fullName evidence="2">Uncharacterized protein</fullName>
    </submittedName>
</protein>
<gene>
    <name evidence="2" type="ORF">DdX_17714</name>
</gene>
<evidence type="ECO:0000313" key="2">
    <source>
        <dbReference type="EMBL" id="KAI1698757.1"/>
    </source>
</evidence>
<evidence type="ECO:0000313" key="3">
    <source>
        <dbReference type="Proteomes" id="UP001201812"/>
    </source>
</evidence>
<accession>A0AAD4QYX0</accession>
<organism evidence="2 3">
    <name type="scientific">Ditylenchus destructor</name>
    <dbReference type="NCBI Taxonomy" id="166010"/>
    <lineage>
        <taxon>Eukaryota</taxon>
        <taxon>Metazoa</taxon>
        <taxon>Ecdysozoa</taxon>
        <taxon>Nematoda</taxon>
        <taxon>Chromadorea</taxon>
        <taxon>Rhabditida</taxon>
        <taxon>Tylenchina</taxon>
        <taxon>Tylenchomorpha</taxon>
        <taxon>Sphaerularioidea</taxon>
        <taxon>Anguinidae</taxon>
        <taxon>Anguininae</taxon>
        <taxon>Ditylenchus</taxon>
    </lineage>
</organism>
<dbReference type="EMBL" id="JAKKPZ010000205">
    <property type="protein sequence ID" value="KAI1698757.1"/>
    <property type="molecule type" value="Genomic_DNA"/>
</dbReference>
<proteinExistence type="predicted"/>
<comment type="caution">
    <text evidence="2">The sequence shown here is derived from an EMBL/GenBank/DDBJ whole genome shotgun (WGS) entry which is preliminary data.</text>
</comment>
<dbReference type="Proteomes" id="UP001201812">
    <property type="component" value="Unassembled WGS sequence"/>
</dbReference>
<feature type="region of interest" description="Disordered" evidence="1">
    <location>
        <begin position="74"/>
        <end position="100"/>
    </location>
</feature>